<sequence>MIDRRTAALSSAIVIAVVFAVFLTFILHTVFDLGVTSLISFPLSFVGTMLTVQQYLEKPAEGTKFQVIQHKNVTTQTMPEKSDGGRKWSELTNKEIAEEMRSSPDWRSYQDNTFKNYRSVLRGFNWLSSIALKSQYVTRQRIMLLLFAISTIGGMWLFLIFAEVIGTSWPNQNYMTTIAQLSPLSIDMGTAIISIFPAVILLFTPLAYLQFKSDYTCPDCGHPFGLASKGRYYRPNKDVQATDNGREVNGHRILCCEHCDNLEIEETNWSLQN</sequence>
<dbReference type="EMBL" id="FOXI01000014">
    <property type="protein sequence ID" value="SFP97569.1"/>
    <property type="molecule type" value="Genomic_DNA"/>
</dbReference>
<accession>A0A1I5UQR4</accession>
<name>A0A1I5UQR4_9EURY</name>
<keyword evidence="1" id="KW-0472">Membrane</keyword>
<keyword evidence="3" id="KW-1185">Reference proteome</keyword>
<dbReference type="AlphaFoldDB" id="A0A1I5UQR4"/>
<feature type="transmembrane region" description="Helical" evidence="1">
    <location>
        <begin position="189"/>
        <end position="209"/>
    </location>
</feature>
<keyword evidence="1" id="KW-0812">Transmembrane</keyword>
<dbReference type="Proteomes" id="UP000183769">
    <property type="component" value="Unassembled WGS sequence"/>
</dbReference>
<protein>
    <submittedName>
        <fullName evidence="2">Uncharacterized protein</fullName>
    </submittedName>
</protein>
<proteinExistence type="predicted"/>
<reference evidence="3" key="1">
    <citation type="submission" date="2016-10" db="EMBL/GenBank/DDBJ databases">
        <authorList>
            <person name="Varghese N."/>
            <person name="Submissions S."/>
        </authorList>
    </citation>
    <scope>NUCLEOTIDE SEQUENCE [LARGE SCALE GENOMIC DNA]</scope>
    <source>
        <strain evidence="3">CGMCC 1.10329</strain>
    </source>
</reference>
<organism evidence="2 3">
    <name type="scientific">Halolamina pelagica</name>
    <dbReference type="NCBI Taxonomy" id="699431"/>
    <lineage>
        <taxon>Archaea</taxon>
        <taxon>Methanobacteriati</taxon>
        <taxon>Methanobacteriota</taxon>
        <taxon>Stenosarchaea group</taxon>
        <taxon>Halobacteria</taxon>
        <taxon>Halobacteriales</taxon>
        <taxon>Haloferacaceae</taxon>
    </lineage>
</organism>
<feature type="transmembrane region" description="Helical" evidence="1">
    <location>
        <begin position="142"/>
        <end position="169"/>
    </location>
</feature>
<feature type="transmembrane region" description="Helical" evidence="1">
    <location>
        <begin position="33"/>
        <end position="52"/>
    </location>
</feature>
<feature type="transmembrane region" description="Helical" evidence="1">
    <location>
        <begin position="7"/>
        <end position="27"/>
    </location>
</feature>
<gene>
    <name evidence="2" type="ORF">SAMN05216277_11416</name>
</gene>
<evidence type="ECO:0000313" key="2">
    <source>
        <dbReference type="EMBL" id="SFP97569.1"/>
    </source>
</evidence>
<keyword evidence="1" id="KW-1133">Transmembrane helix</keyword>
<evidence type="ECO:0000313" key="3">
    <source>
        <dbReference type="Proteomes" id="UP000183769"/>
    </source>
</evidence>
<evidence type="ECO:0000256" key="1">
    <source>
        <dbReference type="SAM" id="Phobius"/>
    </source>
</evidence>